<keyword evidence="10" id="KW-0175">Coiled coil</keyword>
<evidence type="ECO:0000256" key="3">
    <source>
        <dbReference type="ARBA" id="ARBA00006914"/>
    </source>
</evidence>
<dbReference type="GO" id="GO:0045899">
    <property type="term" value="P:positive regulation of RNA polymerase II transcription preinitiation complex assembly"/>
    <property type="evidence" value="ECO:0007669"/>
    <property type="project" value="EnsemblFungi"/>
</dbReference>
<dbReference type="OrthoDB" id="1664597at2759"/>
<evidence type="ECO:0000313" key="13">
    <source>
        <dbReference type="Proteomes" id="UP000070444"/>
    </source>
</evidence>
<dbReference type="SUPFAM" id="SSF52540">
    <property type="entry name" value="P-loop containing nucleoside triphosphate hydrolases"/>
    <property type="match status" value="1"/>
</dbReference>
<dbReference type="InterPro" id="IPR027417">
    <property type="entry name" value="P-loop_NTPase"/>
</dbReference>
<comment type="subcellular location">
    <subcellularLocation>
        <location evidence="2">Cytoplasm</location>
    </subcellularLocation>
    <subcellularLocation>
        <location evidence="1">Nucleus</location>
    </subcellularLocation>
</comment>
<dbReference type="SMART" id="SM00382">
    <property type="entry name" value="AAA"/>
    <property type="match status" value="1"/>
</dbReference>
<evidence type="ECO:0000256" key="4">
    <source>
        <dbReference type="ARBA" id="ARBA00022490"/>
    </source>
</evidence>
<dbReference type="GO" id="GO:0005634">
    <property type="term" value="C:nucleus"/>
    <property type="evidence" value="ECO:0007669"/>
    <property type="project" value="UniProtKB-SubCell"/>
</dbReference>
<name>A0A137P561_CONC2</name>
<dbReference type="GO" id="GO:0043161">
    <property type="term" value="P:proteasome-mediated ubiquitin-dependent protein catabolic process"/>
    <property type="evidence" value="ECO:0007669"/>
    <property type="project" value="EnsemblFungi"/>
</dbReference>
<dbReference type="InterPro" id="IPR032501">
    <property type="entry name" value="Prot_ATP_ID_OB_2nd"/>
</dbReference>
<evidence type="ECO:0000256" key="1">
    <source>
        <dbReference type="ARBA" id="ARBA00004123"/>
    </source>
</evidence>
<dbReference type="AlphaFoldDB" id="A0A137P561"/>
<dbReference type="PROSITE" id="PS00674">
    <property type="entry name" value="AAA"/>
    <property type="match status" value="1"/>
</dbReference>
<dbReference type="Pfam" id="PF16450">
    <property type="entry name" value="Prot_ATP_ID_OB_C"/>
    <property type="match status" value="1"/>
</dbReference>
<evidence type="ECO:0000313" key="12">
    <source>
        <dbReference type="EMBL" id="KXN70061.1"/>
    </source>
</evidence>
<dbReference type="FunFam" id="1.10.8.60:FF:000008">
    <property type="entry name" value="26S protease regulatory subunit 10B"/>
    <property type="match status" value="1"/>
</dbReference>
<protein>
    <submittedName>
        <fullName evidence="12">Proteasome regulatory particle subunit Rpt4</fullName>
    </submittedName>
</protein>
<dbReference type="GO" id="GO:0070682">
    <property type="term" value="P:proteasome regulatory particle assembly"/>
    <property type="evidence" value="ECO:0007669"/>
    <property type="project" value="EnsemblFungi"/>
</dbReference>
<organism evidence="12 13">
    <name type="scientific">Conidiobolus coronatus (strain ATCC 28846 / CBS 209.66 / NRRL 28638)</name>
    <name type="common">Delacroixia coronata</name>
    <dbReference type="NCBI Taxonomy" id="796925"/>
    <lineage>
        <taxon>Eukaryota</taxon>
        <taxon>Fungi</taxon>
        <taxon>Fungi incertae sedis</taxon>
        <taxon>Zoopagomycota</taxon>
        <taxon>Entomophthoromycotina</taxon>
        <taxon>Entomophthoromycetes</taxon>
        <taxon>Entomophthorales</taxon>
        <taxon>Ancylistaceae</taxon>
        <taxon>Conidiobolus</taxon>
    </lineage>
</organism>
<evidence type="ECO:0000256" key="9">
    <source>
        <dbReference type="RuleBase" id="RU003651"/>
    </source>
</evidence>
<dbReference type="GO" id="GO:0016887">
    <property type="term" value="F:ATP hydrolysis activity"/>
    <property type="evidence" value="ECO:0007669"/>
    <property type="project" value="InterPro"/>
</dbReference>
<dbReference type="GO" id="GO:0036503">
    <property type="term" value="P:ERAD pathway"/>
    <property type="evidence" value="ECO:0007669"/>
    <property type="project" value="EnsemblFungi"/>
</dbReference>
<proteinExistence type="inferred from homology"/>
<dbReference type="GO" id="GO:0031625">
    <property type="term" value="F:ubiquitin protein ligase binding"/>
    <property type="evidence" value="ECO:0007669"/>
    <property type="project" value="EnsemblFungi"/>
</dbReference>
<dbReference type="STRING" id="796925.A0A137P561"/>
<dbReference type="InterPro" id="IPR003959">
    <property type="entry name" value="ATPase_AAA_core"/>
</dbReference>
<evidence type="ECO:0000256" key="5">
    <source>
        <dbReference type="ARBA" id="ARBA00022741"/>
    </source>
</evidence>
<dbReference type="InterPro" id="IPR003960">
    <property type="entry name" value="ATPase_AAA_CS"/>
</dbReference>
<gene>
    <name evidence="12" type="ORF">CONCODRAFT_58697</name>
</gene>
<dbReference type="InterPro" id="IPR003593">
    <property type="entry name" value="AAA+_ATPase"/>
</dbReference>
<keyword evidence="6 9" id="KW-0067">ATP-binding</keyword>
<accession>A0A137P561</accession>
<dbReference type="InterPro" id="IPR012340">
    <property type="entry name" value="NA-bd_OB-fold"/>
</dbReference>
<dbReference type="OMA" id="DHEPCVI"/>
<keyword evidence="5 9" id="KW-0547">Nucleotide-binding</keyword>
<keyword evidence="4" id="KW-0963">Cytoplasm</keyword>
<dbReference type="InterPro" id="IPR050221">
    <property type="entry name" value="26S_Proteasome_ATPase"/>
</dbReference>
<evidence type="ECO:0000256" key="10">
    <source>
        <dbReference type="SAM" id="Coils"/>
    </source>
</evidence>
<dbReference type="EMBL" id="KQ964514">
    <property type="protein sequence ID" value="KXN70061.1"/>
    <property type="molecule type" value="Genomic_DNA"/>
</dbReference>
<dbReference type="GO" id="GO:0006289">
    <property type="term" value="P:nucleotide-excision repair"/>
    <property type="evidence" value="ECO:0007669"/>
    <property type="project" value="EnsemblFungi"/>
</dbReference>
<dbReference type="Gene3D" id="3.40.50.300">
    <property type="entry name" value="P-loop containing nucleotide triphosphate hydrolases"/>
    <property type="match status" value="1"/>
</dbReference>
<dbReference type="GO" id="GO:0019904">
    <property type="term" value="F:protein domain specific binding"/>
    <property type="evidence" value="ECO:0007669"/>
    <property type="project" value="EnsemblFungi"/>
</dbReference>
<feature type="coiled-coil region" evidence="10">
    <location>
        <begin position="13"/>
        <end position="61"/>
    </location>
</feature>
<evidence type="ECO:0000256" key="8">
    <source>
        <dbReference type="ARBA" id="ARBA00023242"/>
    </source>
</evidence>
<dbReference type="InterPro" id="IPR041569">
    <property type="entry name" value="AAA_lid_3"/>
</dbReference>
<keyword evidence="8" id="KW-0539">Nucleus</keyword>
<dbReference type="PANTHER" id="PTHR23073">
    <property type="entry name" value="26S PROTEASOME REGULATORY SUBUNIT"/>
    <property type="match status" value="1"/>
</dbReference>
<dbReference type="GO" id="GO:0032968">
    <property type="term" value="P:positive regulation of transcription elongation by RNA polymerase II"/>
    <property type="evidence" value="ECO:0007669"/>
    <property type="project" value="EnsemblFungi"/>
</dbReference>
<dbReference type="FunFam" id="2.40.50.140:FF:000027">
    <property type="entry name" value="26S protease regulatory subunit 10B"/>
    <property type="match status" value="1"/>
</dbReference>
<dbReference type="GO" id="GO:0008540">
    <property type="term" value="C:proteasome regulatory particle, base subcomplex"/>
    <property type="evidence" value="ECO:0007669"/>
    <property type="project" value="EnsemblFungi"/>
</dbReference>
<comment type="similarity">
    <text evidence="3 9">Belongs to the AAA ATPase family.</text>
</comment>
<dbReference type="GO" id="GO:0005737">
    <property type="term" value="C:cytoplasm"/>
    <property type="evidence" value="ECO:0007669"/>
    <property type="project" value="UniProtKB-SubCell"/>
</dbReference>
<dbReference type="Gene3D" id="2.40.50.140">
    <property type="entry name" value="Nucleic acid-binding proteins"/>
    <property type="match status" value="1"/>
</dbReference>
<dbReference type="Pfam" id="PF00004">
    <property type="entry name" value="AAA"/>
    <property type="match status" value="1"/>
</dbReference>
<evidence type="ECO:0000259" key="11">
    <source>
        <dbReference type="SMART" id="SM00382"/>
    </source>
</evidence>
<evidence type="ECO:0000256" key="6">
    <source>
        <dbReference type="ARBA" id="ARBA00022840"/>
    </source>
</evidence>
<dbReference type="FunFam" id="3.40.50.300:FF:000034">
    <property type="entry name" value="26S protease regulatory subunit 10B"/>
    <property type="match status" value="1"/>
</dbReference>
<sequence length="397" mass="44711">MSLVDKINTDQGLKNALKEYHKKLKDHRELEEKLKTMRLGLRDLAKTFDKTENDIKALQSVGQIIGEVLKQLDEDRFIVKASSGPRYVVGCRNRVDKDKLKLGSRVALDMTTLTIMRLLPREVDPLVYNMSLEDPGSVSFAGIGGLGEQIRELREVIELPLLNPELFIRVGIKPPKGVLLYGPPGTGKTLLARAVASTLETNFLKVVSSAIVDKYIGESARLIREMFAYAKEHEPCIIFMDEIDAIGGRRFSEGTSADREIQRTLMELLNQMDGFDYLGKTKLIMATNRPDTLDPALLRPGRLDRKIEIPLPNEQGRMEILKIHASHIAKHGDIDYEAIVKLSDGFNGADLRNVCTEAGMFAIRDEKDYVVQEDFMKAVRKVAEAKKLETKLDYEKL</sequence>
<feature type="domain" description="AAA+ ATPase" evidence="11">
    <location>
        <begin position="174"/>
        <end position="313"/>
    </location>
</feature>
<keyword evidence="13" id="KW-1185">Reference proteome</keyword>
<evidence type="ECO:0000256" key="2">
    <source>
        <dbReference type="ARBA" id="ARBA00004496"/>
    </source>
</evidence>
<dbReference type="Proteomes" id="UP000070444">
    <property type="component" value="Unassembled WGS sequence"/>
</dbReference>
<dbReference type="GO" id="GO:0005524">
    <property type="term" value="F:ATP binding"/>
    <property type="evidence" value="ECO:0007669"/>
    <property type="project" value="UniProtKB-KW"/>
</dbReference>
<keyword evidence="7 12" id="KW-0647">Proteasome</keyword>
<dbReference type="Pfam" id="PF17862">
    <property type="entry name" value="AAA_lid_3"/>
    <property type="match status" value="1"/>
</dbReference>
<reference evidence="12 13" key="1">
    <citation type="journal article" date="2015" name="Genome Biol. Evol.">
        <title>Phylogenomic analyses indicate that early fungi evolved digesting cell walls of algal ancestors of land plants.</title>
        <authorList>
            <person name="Chang Y."/>
            <person name="Wang S."/>
            <person name="Sekimoto S."/>
            <person name="Aerts A.L."/>
            <person name="Choi C."/>
            <person name="Clum A."/>
            <person name="LaButti K.M."/>
            <person name="Lindquist E.A."/>
            <person name="Yee Ngan C."/>
            <person name="Ohm R.A."/>
            <person name="Salamov A.A."/>
            <person name="Grigoriev I.V."/>
            <person name="Spatafora J.W."/>
            <person name="Berbee M.L."/>
        </authorList>
    </citation>
    <scope>NUCLEOTIDE SEQUENCE [LARGE SCALE GENOMIC DNA]</scope>
    <source>
        <strain evidence="12 13">NRRL 28638</strain>
    </source>
</reference>
<dbReference type="Gene3D" id="1.10.8.60">
    <property type="match status" value="1"/>
</dbReference>
<evidence type="ECO:0000256" key="7">
    <source>
        <dbReference type="ARBA" id="ARBA00022942"/>
    </source>
</evidence>